<dbReference type="STRING" id="497965.Cyan7822_0825"/>
<dbReference type="HOGENOM" id="CLU_1766890_0_0_3"/>
<gene>
    <name evidence="1" type="ordered locus">Cyan7822_0825</name>
</gene>
<dbReference type="KEGG" id="cyj:Cyan7822_0825"/>
<proteinExistence type="predicted"/>
<protein>
    <submittedName>
        <fullName evidence="1">Uncharacterized protein</fullName>
    </submittedName>
</protein>
<organism evidence="1 2">
    <name type="scientific">Gloeothece verrucosa (strain PCC 7822)</name>
    <name type="common">Cyanothece sp. (strain PCC 7822)</name>
    <dbReference type="NCBI Taxonomy" id="497965"/>
    <lineage>
        <taxon>Bacteria</taxon>
        <taxon>Bacillati</taxon>
        <taxon>Cyanobacteriota</taxon>
        <taxon>Cyanophyceae</taxon>
        <taxon>Oscillatoriophycideae</taxon>
        <taxon>Chroococcales</taxon>
        <taxon>Aphanothecaceae</taxon>
        <taxon>Gloeothece</taxon>
        <taxon>Gloeothece verrucosa</taxon>
    </lineage>
</organism>
<dbReference type="AlphaFoldDB" id="E0UC93"/>
<dbReference type="OrthoDB" id="487302at2"/>
<evidence type="ECO:0000313" key="1">
    <source>
        <dbReference type="EMBL" id="ADN12850.1"/>
    </source>
</evidence>
<sequence>MNLLNKSLIWANVFAIAISFVTFFFPATAMADVGVPSAKDIFKSIAIQNGTFKLQRERVLDMAEPVRSAIVALPDGETGMIELIQIVNVSPNGQQEIEFGCSNLKVKNKTDLIQSCGGPAILKPGLTIYRASGKDFGPALDVTLGVDLKPDFPS</sequence>
<dbReference type="RefSeq" id="WP_013320960.1">
    <property type="nucleotide sequence ID" value="NC_014501.1"/>
</dbReference>
<name>E0UC93_GLOV7</name>
<reference evidence="2" key="1">
    <citation type="journal article" date="2011" name="MBio">
        <title>Novel metabolic attributes of the genus Cyanothece, comprising a group of unicellular nitrogen-fixing Cyanobacteria.</title>
        <authorList>
            <person name="Bandyopadhyay A."/>
            <person name="Elvitigala T."/>
            <person name="Welsh E."/>
            <person name="Stockel J."/>
            <person name="Liberton M."/>
            <person name="Min H."/>
            <person name="Sherman L.A."/>
            <person name="Pakrasi H.B."/>
        </authorList>
    </citation>
    <scope>NUCLEOTIDE SEQUENCE [LARGE SCALE GENOMIC DNA]</scope>
    <source>
        <strain evidence="2">PCC 7822</strain>
    </source>
</reference>
<dbReference type="eggNOG" id="ENOG50331X2">
    <property type="taxonomic scope" value="Bacteria"/>
</dbReference>
<keyword evidence="2" id="KW-1185">Reference proteome</keyword>
<dbReference type="EMBL" id="CP002198">
    <property type="protein sequence ID" value="ADN12850.1"/>
    <property type="molecule type" value="Genomic_DNA"/>
</dbReference>
<dbReference type="Proteomes" id="UP000008206">
    <property type="component" value="Chromosome"/>
</dbReference>
<accession>E0UC93</accession>
<evidence type="ECO:0000313" key="2">
    <source>
        <dbReference type="Proteomes" id="UP000008206"/>
    </source>
</evidence>